<dbReference type="SMR" id="A0A2K1Y906"/>
<evidence type="ECO:0000313" key="13">
    <source>
        <dbReference type="EMBL" id="PNT09510.1"/>
    </source>
</evidence>
<gene>
    <name evidence="13" type="ORF">POPTR_012G047700</name>
</gene>
<reference evidence="13 14" key="1">
    <citation type="journal article" date="2006" name="Science">
        <title>The genome of black cottonwood, Populus trichocarpa (Torr. &amp; Gray).</title>
        <authorList>
            <person name="Tuskan G.A."/>
            <person name="Difazio S."/>
            <person name="Jansson S."/>
            <person name="Bohlmann J."/>
            <person name="Grigoriev I."/>
            <person name="Hellsten U."/>
            <person name="Putnam N."/>
            <person name="Ralph S."/>
            <person name="Rombauts S."/>
            <person name="Salamov A."/>
            <person name="Schein J."/>
            <person name="Sterck L."/>
            <person name="Aerts A."/>
            <person name="Bhalerao R.R."/>
            <person name="Bhalerao R.P."/>
            <person name="Blaudez D."/>
            <person name="Boerjan W."/>
            <person name="Brun A."/>
            <person name="Brunner A."/>
            <person name="Busov V."/>
            <person name="Campbell M."/>
            <person name="Carlson J."/>
            <person name="Chalot M."/>
            <person name="Chapman J."/>
            <person name="Chen G.L."/>
            <person name="Cooper D."/>
            <person name="Coutinho P.M."/>
            <person name="Couturier J."/>
            <person name="Covert S."/>
            <person name="Cronk Q."/>
            <person name="Cunningham R."/>
            <person name="Davis J."/>
            <person name="Degroeve S."/>
            <person name="Dejardin A."/>
            <person name="Depamphilis C."/>
            <person name="Detter J."/>
            <person name="Dirks B."/>
            <person name="Dubchak I."/>
            <person name="Duplessis S."/>
            <person name="Ehlting J."/>
            <person name="Ellis B."/>
            <person name="Gendler K."/>
            <person name="Goodstein D."/>
            <person name="Gribskov M."/>
            <person name="Grimwood J."/>
            <person name="Groover A."/>
            <person name="Gunter L."/>
            <person name="Hamberger B."/>
            <person name="Heinze B."/>
            <person name="Helariutta Y."/>
            <person name="Henrissat B."/>
            <person name="Holligan D."/>
            <person name="Holt R."/>
            <person name="Huang W."/>
            <person name="Islam-Faridi N."/>
            <person name="Jones S."/>
            <person name="Jones-Rhoades M."/>
            <person name="Jorgensen R."/>
            <person name="Joshi C."/>
            <person name="Kangasjarvi J."/>
            <person name="Karlsson J."/>
            <person name="Kelleher C."/>
            <person name="Kirkpatrick R."/>
            <person name="Kirst M."/>
            <person name="Kohler A."/>
            <person name="Kalluri U."/>
            <person name="Larimer F."/>
            <person name="Leebens-Mack J."/>
            <person name="Leple J.C."/>
            <person name="Locascio P."/>
            <person name="Lou Y."/>
            <person name="Lucas S."/>
            <person name="Martin F."/>
            <person name="Montanini B."/>
            <person name="Napoli C."/>
            <person name="Nelson D.R."/>
            <person name="Nelson C."/>
            <person name="Nieminen K."/>
            <person name="Nilsson O."/>
            <person name="Pereda V."/>
            <person name="Peter G."/>
            <person name="Philippe R."/>
            <person name="Pilate G."/>
            <person name="Poliakov A."/>
            <person name="Razumovskaya J."/>
            <person name="Richardson P."/>
            <person name="Rinaldi C."/>
            <person name="Ritland K."/>
            <person name="Rouze P."/>
            <person name="Ryaboy D."/>
            <person name="Schmutz J."/>
            <person name="Schrader J."/>
            <person name="Segerman B."/>
            <person name="Shin H."/>
            <person name="Siddiqui A."/>
            <person name="Sterky F."/>
            <person name="Terry A."/>
            <person name="Tsai C.J."/>
            <person name="Uberbacher E."/>
            <person name="Unneberg P."/>
            <person name="Vahala J."/>
            <person name="Wall K."/>
            <person name="Wessler S."/>
            <person name="Yang G."/>
            <person name="Yin T."/>
            <person name="Douglas C."/>
            <person name="Marra M."/>
            <person name="Sandberg G."/>
            <person name="Van de Peer Y."/>
            <person name="Rokhsar D."/>
        </authorList>
    </citation>
    <scope>NUCLEOTIDE SEQUENCE [LARGE SCALE GENOMIC DNA]</scope>
    <source>
        <strain evidence="14">cv. Nisqually</strain>
    </source>
</reference>
<evidence type="ECO:0000313" key="14">
    <source>
        <dbReference type="Proteomes" id="UP000006729"/>
    </source>
</evidence>
<evidence type="ECO:0000256" key="11">
    <source>
        <dbReference type="SAM" id="MobiDB-lite"/>
    </source>
</evidence>
<dbReference type="ExpressionAtlas" id="A0A2K1Y906">
    <property type="expression patterns" value="baseline and differential"/>
</dbReference>
<keyword evidence="5 9" id="KW-0371">Homeobox</keyword>
<dbReference type="Gene3D" id="1.10.10.60">
    <property type="entry name" value="Homeodomain-like"/>
    <property type="match status" value="1"/>
</dbReference>
<dbReference type="OMA" id="IALNHHQ"/>
<dbReference type="AlphaFoldDB" id="A0A2K1Y906"/>
<dbReference type="PANTHER" id="PTHR45940:SF13">
    <property type="entry name" value="WUSCHEL-RELATED HOMEOBOX 1"/>
    <property type="match status" value="1"/>
</dbReference>
<comment type="subcellular location">
    <subcellularLocation>
        <location evidence="1 9 10">Nucleus</location>
    </subcellularLocation>
</comment>
<dbReference type="Proteomes" id="UP000006729">
    <property type="component" value="Chromosome 12"/>
</dbReference>
<sequence length="387" mass="43972">MWMMGYNDSGDFDMPDSFNDRKLKTLVPRPLPSTNNTSTASGHPCPGSRLHSTDFLALNQYHLGLASMVDQGIREFNTQPVVMSSRWNPTPEQLRTLEELYRRGTRTPSTDQIQDITAQLRRYGRIEGKNVFYWFQNHKARERQKRRRQMESDSLDDHQQNGHGVEMFERKEPGASMTGYEGEQTRNWAPSTNCSTLSEESVSISKATKAAMAEYYRPDGWIEFDEGEIMQHRRNLIERNATWEMMPFSCPSPTHLLNTISSATATTIATTSASTQGAATVRTMDPTKLMNAHDLNIFIAPYIENGYHGARINHFNNSVINEGGEYCRDGNDESQTLQLFPIRSGGNGNNIERINERETEVSVSATETLNANDFSPCQFFEFLPLRI</sequence>
<keyword evidence="6" id="KW-0804">Transcription</keyword>
<dbReference type="CDD" id="cd00086">
    <property type="entry name" value="homeodomain"/>
    <property type="match status" value="1"/>
</dbReference>
<evidence type="ECO:0000256" key="4">
    <source>
        <dbReference type="ARBA" id="ARBA00023125"/>
    </source>
</evidence>
<keyword evidence="3" id="KW-0805">Transcription regulation</keyword>
<feature type="DNA-binding region" description="Homeobox" evidence="9">
    <location>
        <begin position="92"/>
        <end position="146"/>
    </location>
</feature>
<dbReference type="OrthoDB" id="1918181at2759"/>
<protein>
    <recommendedName>
        <fullName evidence="12">Homeobox domain-containing protein</fullName>
    </recommendedName>
</protein>
<evidence type="ECO:0000256" key="6">
    <source>
        <dbReference type="ARBA" id="ARBA00023163"/>
    </source>
</evidence>
<dbReference type="STRING" id="3694.A0A2K1Y906"/>
<dbReference type="EMBL" id="CM009301">
    <property type="protein sequence ID" value="PNT09510.1"/>
    <property type="molecule type" value="Genomic_DNA"/>
</dbReference>
<dbReference type="FunCoup" id="A0A2K1Y906">
    <property type="interactions" value="215"/>
</dbReference>
<organism evidence="13 14">
    <name type="scientific">Populus trichocarpa</name>
    <name type="common">Western balsam poplar</name>
    <name type="synonym">Populus balsamifera subsp. trichocarpa</name>
    <dbReference type="NCBI Taxonomy" id="3694"/>
    <lineage>
        <taxon>Eukaryota</taxon>
        <taxon>Viridiplantae</taxon>
        <taxon>Streptophyta</taxon>
        <taxon>Embryophyta</taxon>
        <taxon>Tracheophyta</taxon>
        <taxon>Spermatophyta</taxon>
        <taxon>Magnoliopsida</taxon>
        <taxon>eudicotyledons</taxon>
        <taxon>Gunneridae</taxon>
        <taxon>Pentapetalae</taxon>
        <taxon>rosids</taxon>
        <taxon>fabids</taxon>
        <taxon>Malpighiales</taxon>
        <taxon>Salicaceae</taxon>
        <taxon>Saliceae</taxon>
        <taxon>Populus</taxon>
    </lineage>
</organism>
<dbReference type="PROSITE" id="PS50071">
    <property type="entry name" value="HOMEOBOX_2"/>
    <property type="match status" value="1"/>
</dbReference>
<name>A0A2K1Y906_POPTR</name>
<dbReference type="InParanoid" id="A0A2K1Y906"/>
<evidence type="ECO:0000256" key="7">
    <source>
        <dbReference type="ARBA" id="ARBA00023242"/>
    </source>
</evidence>
<keyword evidence="2" id="KW-0217">Developmental protein</keyword>
<evidence type="ECO:0000259" key="12">
    <source>
        <dbReference type="PROSITE" id="PS50071"/>
    </source>
</evidence>
<evidence type="ECO:0000256" key="8">
    <source>
        <dbReference type="ARBA" id="ARBA00024040"/>
    </source>
</evidence>
<keyword evidence="7 9" id="KW-0539">Nucleus</keyword>
<dbReference type="SMART" id="SM00389">
    <property type="entry name" value="HOX"/>
    <property type="match status" value="1"/>
</dbReference>
<dbReference type="InterPro" id="IPR044555">
    <property type="entry name" value="WUSCHEL-like"/>
</dbReference>
<dbReference type="FunFam" id="1.10.10.60:FF:000146">
    <property type="entry name" value="WUSCHEL-related homeobox 4"/>
    <property type="match status" value="1"/>
</dbReference>
<feature type="region of interest" description="Disordered" evidence="11">
    <location>
        <begin position="26"/>
        <end position="46"/>
    </location>
</feature>
<dbReference type="GO" id="GO:0005634">
    <property type="term" value="C:nucleus"/>
    <property type="evidence" value="ECO:0007669"/>
    <property type="project" value="UniProtKB-SubCell"/>
</dbReference>
<evidence type="ECO:0000256" key="5">
    <source>
        <dbReference type="ARBA" id="ARBA00023155"/>
    </source>
</evidence>
<keyword evidence="14" id="KW-1185">Reference proteome</keyword>
<evidence type="ECO:0000256" key="9">
    <source>
        <dbReference type="PROSITE-ProRule" id="PRU00108"/>
    </source>
</evidence>
<dbReference type="Pfam" id="PF00046">
    <property type="entry name" value="Homeodomain"/>
    <property type="match status" value="1"/>
</dbReference>
<feature type="compositionally biased region" description="Polar residues" evidence="11">
    <location>
        <begin position="32"/>
        <end position="41"/>
    </location>
</feature>
<evidence type="ECO:0000256" key="10">
    <source>
        <dbReference type="RuleBase" id="RU000682"/>
    </source>
</evidence>
<dbReference type="PANTHER" id="PTHR45940">
    <property type="entry name" value="WUSCHEL-RELATED HOMEOBOX 1-RELATED"/>
    <property type="match status" value="1"/>
</dbReference>
<dbReference type="Gramene" id="Potri.012G047700.1.v4.1">
    <property type="protein sequence ID" value="Potri.012G047700.1.v4.1"/>
    <property type="gene ID" value="Potri.012G047700.v4.1"/>
</dbReference>
<proteinExistence type="inferred from homology"/>
<feature type="compositionally biased region" description="Polar residues" evidence="11">
    <location>
        <begin position="185"/>
        <end position="200"/>
    </location>
</feature>
<evidence type="ECO:0000256" key="2">
    <source>
        <dbReference type="ARBA" id="ARBA00022473"/>
    </source>
</evidence>
<dbReference type="InterPro" id="IPR009057">
    <property type="entry name" value="Homeodomain-like_sf"/>
</dbReference>
<dbReference type="SUPFAM" id="SSF46689">
    <property type="entry name" value="Homeodomain-like"/>
    <property type="match status" value="1"/>
</dbReference>
<feature type="region of interest" description="Disordered" evidence="11">
    <location>
        <begin position="143"/>
        <end position="200"/>
    </location>
</feature>
<evidence type="ECO:0000256" key="1">
    <source>
        <dbReference type="ARBA" id="ARBA00004123"/>
    </source>
</evidence>
<dbReference type="InterPro" id="IPR001356">
    <property type="entry name" value="HD"/>
</dbReference>
<dbReference type="GO" id="GO:0003677">
    <property type="term" value="F:DNA binding"/>
    <property type="evidence" value="ECO:0007669"/>
    <property type="project" value="UniProtKB-UniRule"/>
</dbReference>
<accession>A0A2K1Y906</accession>
<dbReference type="GO" id="GO:0099402">
    <property type="term" value="P:plant organ development"/>
    <property type="evidence" value="ECO:0007669"/>
    <property type="project" value="InterPro"/>
</dbReference>
<feature type="domain" description="Homeobox" evidence="12">
    <location>
        <begin position="90"/>
        <end position="145"/>
    </location>
</feature>
<comment type="similarity">
    <text evidence="8">Belongs to the WUS homeobox family.</text>
</comment>
<feature type="compositionally biased region" description="Basic and acidic residues" evidence="11">
    <location>
        <begin position="149"/>
        <end position="173"/>
    </location>
</feature>
<keyword evidence="4 9" id="KW-0238">DNA-binding</keyword>
<dbReference type="GO" id="GO:0003700">
    <property type="term" value="F:DNA-binding transcription factor activity"/>
    <property type="evidence" value="ECO:0007669"/>
    <property type="project" value="InterPro"/>
</dbReference>
<evidence type="ECO:0000256" key="3">
    <source>
        <dbReference type="ARBA" id="ARBA00023015"/>
    </source>
</evidence>